<dbReference type="PANTHER" id="PTHR33223:SF8">
    <property type="entry name" value="OS04G0172440 PROTEIN"/>
    <property type="match status" value="1"/>
</dbReference>
<proteinExistence type="predicted"/>
<dbReference type="Pfam" id="PF03732">
    <property type="entry name" value="Retrotrans_gag"/>
    <property type="match status" value="1"/>
</dbReference>
<sequence length="341" mass="39526">AIRMRLFIQSLSGLALTWYNRQDFSKWRTWEDMTRDFVKQYEFNIGRDPHMADLLKVKKMPHESFQEYAIRWRLEASKIHPPLPEGELISTFIQIQEGIYFDKLLATCACNFSDLIRIGNELECGIQEGRIVGNSTTQTINQTFHQEISENLQSRKKEDSSVAMTAIHQPQCHENHQFLQSYGTSNLHNNHLQPNCQQNFQQNFQKQSPRAQPNLRQQKKIKHCYFAPLDEPLIDILERLKAKGLLQPRKGFISEHPAQNFDLSKNCAFHSNIQGHDTEEYCPALKFKIQSMIEQGKIKIQPELPSNNCKISTAGTIIVKGDSSKLAPRCLKRKRIAFQED</sequence>
<gene>
    <name evidence="2" type="ORF">A4A49_61454</name>
</gene>
<feature type="non-terminal residue" evidence="2">
    <location>
        <position position="1"/>
    </location>
</feature>
<feature type="domain" description="Retrotransposon gag" evidence="1">
    <location>
        <begin position="6"/>
        <end position="93"/>
    </location>
</feature>
<dbReference type="STRING" id="49451.A0A1J6JFC5"/>
<dbReference type="AlphaFoldDB" id="A0A1J6JFC5"/>
<accession>A0A1J6JFC5</accession>
<reference evidence="2" key="1">
    <citation type="submission" date="2016-11" db="EMBL/GenBank/DDBJ databases">
        <title>The genome of Nicotiana attenuata.</title>
        <authorList>
            <person name="Xu S."/>
            <person name="Brockmoeller T."/>
            <person name="Gaquerel E."/>
            <person name="Navarro A."/>
            <person name="Kuhl H."/>
            <person name="Gase K."/>
            <person name="Ling Z."/>
            <person name="Zhou W."/>
            <person name="Kreitzer C."/>
            <person name="Stanke M."/>
            <person name="Tang H."/>
            <person name="Lyons E."/>
            <person name="Pandey P."/>
            <person name="Pandey S.P."/>
            <person name="Timmermann B."/>
            <person name="Baldwin I.T."/>
        </authorList>
    </citation>
    <scope>NUCLEOTIDE SEQUENCE [LARGE SCALE GENOMIC DNA]</scope>
    <source>
        <strain evidence="2">UT</strain>
    </source>
</reference>
<dbReference type="PANTHER" id="PTHR33223">
    <property type="entry name" value="CCHC-TYPE DOMAIN-CONTAINING PROTEIN"/>
    <property type="match status" value="1"/>
</dbReference>
<keyword evidence="3" id="KW-1185">Reference proteome</keyword>
<evidence type="ECO:0000313" key="2">
    <source>
        <dbReference type="EMBL" id="OIT05737.1"/>
    </source>
</evidence>
<protein>
    <recommendedName>
        <fullName evidence="1">Retrotransposon gag domain-containing protein</fullName>
    </recommendedName>
</protein>
<dbReference type="InterPro" id="IPR005162">
    <property type="entry name" value="Retrotrans_gag_dom"/>
</dbReference>
<dbReference type="Proteomes" id="UP000187609">
    <property type="component" value="Unassembled WGS sequence"/>
</dbReference>
<dbReference type="EMBL" id="MJEQ01037184">
    <property type="protein sequence ID" value="OIT05737.1"/>
    <property type="molecule type" value="Genomic_DNA"/>
</dbReference>
<organism evidence="2 3">
    <name type="scientific">Nicotiana attenuata</name>
    <name type="common">Coyote tobacco</name>
    <dbReference type="NCBI Taxonomy" id="49451"/>
    <lineage>
        <taxon>Eukaryota</taxon>
        <taxon>Viridiplantae</taxon>
        <taxon>Streptophyta</taxon>
        <taxon>Embryophyta</taxon>
        <taxon>Tracheophyta</taxon>
        <taxon>Spermatophyta</taxon>
        <taxon>Magnoliopsida</taxon>
        <taxon>eudicotyledons</taxon>
        <taxon>Gunneridae</taxon>
        <taxon>Pentapetalae</taxon>
        <taxon>asterids</taxon>
        <taxon>lamiids</taxon>
        <taxon>Solanales</taxon>
        <taxon>Solanaceae</taxon>
        <taxon>Nicotianoideae</taxon>
        <taxon>Nicotianeae</taxon>
        <taxon>Nicotiana</taxon>
    </lineage>
</organism>
<comment type="caution">
    <text evidence="2">The sequence shown here is derived from an EMBL/GenBank/DDBJ whole genome shotgun (WGS) entry which is preliminary data.</text>
</comment>
<dbReference type="OMA" id="TENCWPL"/>
<name>A0A1J6JFC5_NICAT</name>
<evidence type="ECO:0000313" key="3">
    <source>
        <dbReference type="Proteomes" id="UP000187609"/>
    </source>
</evidence>
<evidence type="ECO:0000259" key="1">
    <source>
        <dbReference type="Pfam" id="PF03732"/>
    </source>
</evidence>
<dbReference type="Gramene" id="OIT05737">
    <property type="protein sequence ID" value="OIT05737"/>
    <property type="gene ID" value="A4A49_61454"/>
</dbReference>